<dbReference type="Proteomes" id="UP000736672">
    <property type="component" value="Unassembled WGS sequence"/>
</dbReference>
<accession>A0A9P9G0E3</accession>
<name>A0A9P9G0E3_FUSSL</name>
<reference evidence="1" key="1">
    <citation type="journal article" date="2021" name="Nat. Commun.">
        <title>Genetic determinants of endophytism in the Arabidopsis root mycobiome.</title>
        <authorList>
            <person name="Mesny F."/>
            <person name="Miyauchi S."/>
            <person name="Thiergart T."/>
            <person name="Pickel B."/>
            <person name="Atanasova L."/>
            <person name="Karlsson M."/>
            <person name="Huettel B."/>
            <person name="Barry K.W."/>
            <person name="Haridas S."/>
            <person name="Chen C."/>
            <person name="Bauer D."/>
            <person name="Andreopoulos W."/>
            <person name="Pangilinan J."/>
            <person name="LaButti K."/>
            <person name="Riley R."/>
            <person name="Lipzen A."/>
            <person name="Clum A."/>
            <person name="Drula E."/>
            <person name="Henrissat B."/>
            <person name="Kohler A."/>
            <person name="Grigoriev I.V."/>
            <person name="Martin F.M."/>
            <person name="Hacquard S."/>
        </authorList>
    </citation>
    <scope>NUCLEOTIDE SEQUENCE</scope>
    <source>
        <strain evidence="1">FSSC 5 MPI-SDFR-AT-0091</strain>
    </source>
</reference>
<sequence length="69" mass="7591">MSEKRTLGAKISENGQKCHEVSSEAKRAMLVQLDAGVLARLAGDFNTSHDAVVRIRDRFVKEGTVYGIE</sequence>
<comment type="caution">
    <text evidence="1">The sequence shown here is derived from an EMBL/GenBank/DDBJ whole genome shotgun (WGS) entry which is preliminary data.</text>
</comment>
<evidence type="ECO:0000313" key="2">
    <source>
        <dbReference type="Proteomes" id="UP000736672"/>
    </source>
</evidence>
<dbReference type="AlphaFoldDB" id="A0A9P9G0E3"/>
<evidence type="ECO:0000313" key="1">
    <source>
        <dbReference type="EMBL" id="KAH7222690.1"/>
    </source>
</evidence>
<dbReference type="OrthoDB" id="5150811at2759"/>
<organism evidence="1 2">
    <name type="scientific">Fusarium solani</name>
    <name type="common">Filamentous fungus</name>
    <dbReference type="NCBI Taxonomy" id="169388"/>
    <lineage>
        <taxon>Eukaryota</taxon>
        <taxon>Fungi</taxon>
        <taxon>Dikarya</taxon>
        <taxon>Ascomycota</taxon>
        <taxon>Pezizomycotina</taxon>
        <taxon>Sordariomycetes</taxon>
        <taxon>Hypocreomycetidae</taxon>
        <taxon>Hypocreales</taxon>
        <taxon>Nectriaceae</taxon>
        <taxon>Fusarium</taxon>
        <taxon>Fusarium solani species complex</taxon>
    </lineage>
</organism>
<keyword evidence="2" id="KW-1185">Reference proteome</keyword>
<gene>
    <name evidence="1" type="ORF">B0J15DRAFT_506735</name>
</gene>
<dbReference type="EMBL" id="JAGTJS010000056">
    <property type="protein sequence ID" value="KAH7222690.1"/>
    <property type="molecule type" value="Genomic_DNA"/>
</dbReference>
<protein>
    <submittedName>
        <fullName evidence="1">Uncharacterized protein</fullName>
    </submittedName>
</protein>
<proteinExistence type="predicted"/>